<dbReference type="EMBL" id="FQ014226">
    <property type="protein sequence ID" value="CBL51992.1"/>
    <property type="molecule type" value="Genomic_DNA"/>
</dbReference>
<reference evidence="4" key="2">
    <citation type="journal article" date="2011" name="Genome Biol. Evol.">
        <title>Structural and content diversity of mitochondrial genome in beet: a comparative genomic analysis.</title>
        <authorList>
            <person name="Darracq A."/>
            <person name="Varre J.S."/>
            <person name="Marechal-Drouard L."/>
            <person name="Courseaux A."/>
            <person name="Saumitou-Laprade P."/>
            <person name="Oztas S."/>
            <person name="Vacherie B."/>
            <person name="Barbe V.and.Touzet.P."/>
        </authorList>
    </citation>
    <scope>NUCLEOTIDE SEQUENCE</scope>
</reference>
<organism evidence="4">
    <name type="scientific">Beta vulgaris subsp. maritima</name>
    <name type="common">Sea beet</name>
    <name type="synonym">Beta maritima</name>
    <dbReference type="NCBI Taxonomy" id="350892"/>
    <lineage>
        <taxon>Eukaryota</taxon>
        <taxon>Viridiplantae</taxon>
        <taxon>Streptophyta</taxon>
        <taxon>Embryophyta</taxon>
        <taxon>Tracheophyta</taxon>
        <taxon>Spermatophyta</taxon>
        <taxon>Magnoliopsida</taxon>
        <taxon>eudicotyledons</taxon>
        <taxon>Gunneridae</taxon>
        <taxon>Pentapetalae</taxon>
        <taxon>Caryophyllales</taxon>
        <taxon>Chenopodiaceae</taxon>
        <taxon>Betoideae</taxon>
        <taxon>Beta</taxon>
    </lineage>
</organism>
<dbReference type="InterPro" id="IPR044954">
    <property type="entry name" value="Ribosomal_uS3m_plant"/>
</dbReference>
<dbReference type="PANTHER" id="PTHR35928:SF2">
    <property type="entry name" value="SMALL RIBOSOMAL SUBUNIT PROTEIN US3M"/>
    <property type="match status" value="1"/>
</dbReference>
<evidence type="ECO:0000313" key="4">
    <source>
        <dbReference type="EMBL" id="CBX33229.1"/>
    </source>
</evidence>
<keyword evidence="2" id="KW-0812">Transmembrane</keyword>
<dbReference type="InterPro" id="IPR009019">
    <property type="entry name" value="KH_sf_prok-type"/>
</dbReference>
<dbReference type="EMBL" id="FP885834">
    <property type="protein sequence ID" value="CBX33229.1"/>
    <property type="molecule type" value="Genomic_DNA"/>
</dbReference>
<gene>
    <name evidence="4" type="primary">orf273</name>
</gene>
<dbReference type="EMBL" id="FP885845">
    <property type="protein sequence ID" value="CBX33302.1"/>
    <property type="molecule type" value="Genomic_DNA"/>
</dbReference>
<protein>
    <submittedName>
        <fullName evidence="3">Uncharacterized protein orf273</fullName>
    </submittedName>
</protein>
<reference evidence="4" key="1">
    <citation type="submission" date="2010-11" db="EMBL/GenBank/DDBJ databases">
        <authorList>
            <person name="Genoscope - CEA"/>
        </authorList>
    </citation>
    <scope>NUCLEOTIDE SEQUENCE</scope>
</reference>
<dbReference type="AlphaFoldDB" id="E6ZDW3"/>
<keyword evidence="4" id="KW-0496">Mitochondrion</keyword>
<evidence type="ECO:0000256" key="1">
    <source>
        <dbReference type="SAM" id="Coils"/>
    </source>
</evidence>
<evidence type="ECO:0000313" key="3">
    <source>
        <dbReference type="EMBL" id="CBL51992.1"/>
    </source>
</evidence>
<dbReference type="GeneID" id="10220725"/>
<dbReference type="PANTHER" id="PTHR35928">
    <property type="entry name" value="RIBOSOMAL PROTEIN S3, MITOCHONDRIAL"/>
    <property type="match status" value="1"/>
</dbReference>
<keyword evidence="1" id="KW-0175">Coiled coil</keyword>
<dbReference type="SUPFAM" id="SSF54814">
    <property type="entry name" value="Prokaryotic type KH domain (KH-domain type II)"/>
    <property type="match status" value="1"/>
</dbReference>
<feature type="coiled-coil region" evidence="1">
    <location>
        <begin position="203"/>
        <end position="230"/>
    </location>
</feature>
<keyword evidence="2" id="KW-0472">Membrane</keyword>
<dbReference type="RefSeq" id="YP_004222317.1">
    <property type="nucleotide sequence ID" value="NC_015099.1"/>
</dbReference>
<feature type="transmembrane region" description="Helical" evidence="2">
    <location>
        <begin position="77"/>
        <end position="98"/>
    </location>
</feature>
<sequence length="273" mass="30937">MARKGNPISVRLDLNRSSDSSWFNDYYYGKLVYQDLNLRSYVGSIRPPTRLTFGSRPGRCIIIHCQKRTFINFFLKFFFILLISCLVLAVVSCLSLLLGFGWSFSFILSKIAFMILGSGLHVVFRRLGWAFPALLTSCSMYMVGASGDAPFDLNNPPETDAAASGDAPFDLNNPPAPDAAASGERNPPVEDLVRQARIKFERAGELTKKAEELTQKAEELTQRAQILQNYSSRKQREKGNRLSRLCILAEKRFKLIKRKNEKLKRLIIDNLFK</sequence>
<accession>E6ZDW3</accession>
<evidence type="ECO:0000256" key="2">
    <source>
        <dbReference type="SAM" id="Phobius"/>
    </source>
</evidence>
<name>E6ZDW3_BETVM</name>
<geneLocation type="mitochondrion" evidence="4"/>
<keyword evidence="2" id="KW-1133">Transmembrane helix</keyword>
<feature type="transmembrane region" description="Helical" evidence="2">
    <location>
        <begin position="104"/>
        <end position="124"/>
    </location>
</feature>
<dbReference type="GO" id="GO:0003723">
    <property type="term" value="F:RNA binding"/>
    <property type="evidence" value="ECO:0007669"/>
    <property type="project" value="InterPro"/>
</dbReference>
<proteinExistence type="predicted"/>